<dbReference type="Proteomes" id="UP000825799">
    <property type="component" value="Chromosome"/>
</dbReference>
<accession>A0ABX8WNJ6</accession>
<evidence type="ECO:0000313" key="1">
    <source>
        <dbReference type="EMBL" id="QYO78307.1"/>
    </source>
</evidence>
<evidence type="ECO:0000313" key="2">
    <source>
        <dbReference type="Proteomes" id="UP000825799"/>
    </source>
</evidence>
<organism evidence="1 2">
    <name type="scientific">Devosia salina</name>
    <dbReference type="NCBI Taxonomy" id="2860336"/>
    <lineage>
        <taxon>Bacteria</taxon>
        <taxon>Pseudomonadati</taxon>
        <taxon>Pseudomonadota</taxon>
        <taxon>Alphaproteobacteria</taxon>
        <taxon>Hyphomicrobiales</taxon>
        <taxon>Devosiaceae</taxon>
        <taxon>Devosia</taxon>
    </lineage>
</organism>
<keyword evidence="2" id="KW-1185">Reference proteome</keyword>
<protein>
    <submittedName>
        <fullName evidence="1">Uncharacterized protein</fullName>
    </submittedName>
</protein>
<dbReference type="EMBL" id="CP080590">
    <property type="protein sequence ID" value="QYO78307.1"/>
    <property type="molecule type" value="Genomic_DNA"/>
</dbReference>
<sequence length="75" mass="8500">MQHHVDQSTARAPDDDWHAISTAPFDRDIELAVIDAQGTHALVFPCRRIASGWVNAQSNQKLSGLEPSHWREWQP</sequence>
<name>A0ABX8WNJ6_9HYPH</name>
<reference evidence="1 2" key="1">
    <citation type="submission" date="2021-08" db="EMBL/GenBank/DDBJ databases">
        <title>Devosia salina sp. nov., isolated from the South China Sea sediment.</title>
        <authorList>
            <person name="Zhou Z."/>
        </authorList>
    </citation>
    <scope>NUCLEOTIDE SEQUENCE [LARGE SCALE GENOMIC DNA]</scope>
    <source>
        <strain evidence="1 2">SCS-3</strain>
    </source>
</reference>
<dbReference type="RefSeq" id="WP_220306786.1">
    <property type="nucleotide sequence ID" value="NZ_CP080590.1"/>
</dbReference>
<gene>
    <name evidence="1" type="ORF">K1X15_07080</name>
</gene>
<proteinExistence type="predicted"/>